<evidence type="ECO:0000313" key="2">
    <source>
        <dbReference type="EMBL" id="UXC20404.1"/>
    </source>
</evidence>
<dbReference type="InterPro" id="IPR021529">
    <property type="entry name" value="DUF2798"/>
</dbReference>
<dbReference type="RefSeq" id="WP_116927195.1">
    <property type="nucleotide sequence ID" value="NZ_CP104377.1"/>
</dbReference>
<proteinExistence type="predicted"/>
<dbReference type="EMBL" id="CP104377">
    <property type="protein sequence ID" value="UXC20404.1"/>
    <property type="molecule type" value="Genomic_DNA"/>
</dbReference>
<protein>
    <submittedName>
        <fullName evidence="2">DUF2798 domain-containing protein</fullName>
    </submittedName>
</protein>
<dbReference type="Proteomes" id="UP001058290">
    <property type="component" value="Chromosome"/>
</dbReference>
<reference evidence="2" key="1">
    <citation type="submission" date="2022-09" db="EMBL/GenBank/DDBJ databases">
        <title>Bacterial diversity in gut of crayfish and pufferfish.</title>
        <authorList>
            <person name="Huang Y."/>
        </authorList>
    </citation>
    <scope>NUCLEOTIDE SEQUENCE</scope>
    <source>
        <strain evidence="2">PR12</strain>
    </source>
</reference>
<evidence type="ECO:0000256" key="1">
    <source>
        <dbReference type="SAM" id="Phobius"/>
    </source>
</evidence>
<feature type="transmembrane region" description="Helical" evidence="1">
    <location>
        <begin position="42"/>
        <end position="61"/>
    </location>
</feature>
<keyword evidence="1" id="KW-0472">Membrane</keyword>
<organism evidence="2 3">
    <name type="scientific">Comamonas squillarum</name>
    <dbReference type="NCBI Taxonomy" id="2977320"/>
    <lineage>
        <taxon>Bacteria</taxon>
        <taxon>Pseudomonadati</taxon>
        <taxon>Pseudomonadota</taxon>
        <taxon>Betaproteobacteria</taxon>
        <taxon>Burkholderiales</taxon>
        <taxon>Comamonadaceae</taxon>
        <taxon>Comamonas</taxon>
    </lineage>
</organism>
<name>A0ABY6A360_9BURK</name>
<evidence type="ECO:0000313" key="3">
    <source>
        <dbReference type="Proteomes" id="UP001058290"/>
    </source>
</evidence>
<dbReference type="Pfam" id="PF11391">
    <property type="entry name" value="DUF2798"/>
    <property type="match status" value="1"/>
</dbReference>
<keyword evidence="3" id="KW-1185">Reference proteome</keyword>
<feature type="transmembrane region" description="Helical" evidence="1">
    <location>
        <begin position="9"/>
        <end position="30"/>
    </location>
</feature>
<keyword evidence="1" id="KW-1133">Transmembrane helix</keyword>
<sequence>MSNALKQRFLSSVIMSMLLSGLMTAWVTWLNLGFVGDFLSRWLHAYLLSWPAAFTIVVLLAPAVQRLSWRMVGGSPVSPSPARASVAAASAQASSPQ</sequence>
<keyword evidence="1" id="KW-0812">Transmembrane</keyword>
<accession>A0ABY6A360</accession>
<gene>
    <name evidence="2" type="ORF">N4T19_09950</name>
</gene>